<evidence type="ECO:0000313" key="2">
    <source>
        <dbReference type="Proteomes" id="UP001165124"/>
    </source>
</evidence>
<name>A0A9W6UW79_9ACTN</name>
<reference evidence="1" key="1">
    <citation type="submission" date="2023-02" db="EMBL/GenBank/DDBJ databases">
        <title>Actinomadura rubrobrunea NBRC 14622.</title>
        <authorList>
            <person name="Ichikawa N."/>
            <person name="Sato H."/>
            <person name="Tonouchi N."/>
        </authorList>
    </citation>
    <scope>NUCLEOTIDE SEQUENCE</scope>
    <source>
        <strain evidence="1">NBRC 14622</strain>
    </source>
</reference>
<proteinExistence type="predicted"/>
<dbReference type="Proteomes" id="UP001165124">
    <property type="component" value="Unassembled WGS sequence"/>
</dbReference>
<sequence length="165" mass="18097">MTLTALEEYQDTALVVIPRPDAMVLFGLAEDDLLDDTPDGLFIPGNLDSALSYLETELAMRAEGTCSHGRRLLLVADCEQEADRISRLLERHAGDVSAVVLGDWPGDRVSVDQDGRVDAPSDMAGALPCRLPAMSRTEARDRLFAIVKTEASKKRRRGSRSSKRL</sequence>
<dbReference type="AlphaFoldDB" id="A0A9W6UW79"/>
<organism evidence="1 2">
    <name type="scientific">Actinomadura rubrobrunea</name>
    <dbReference type="NCBI Taxonomy" id="115335"/>
    <lineage>
        <taxon>Bacteria</taxon>
        <taxon>Bacillati</taxon>
        <taxon>Actinomycetota</taxon>
        <taxon>Actinomycetes</taxon>
        <taxon>Streptosporangiales</taxon>
        <taxon>Thermomonosporaceae</taxon>
        <taxon>Actinomadura</taxon>
    </lineage>
</organism>
<accession>A0A9W6UW79</accession>
<protein>
    <submittedName>
        <fullName evidence="1">Uncharacterized protein</fullName>
    </submittedName>
</protein>
<evidence type="ECO:0000313" key="1">
    <source>
        <dbReference type="EMBL" id="GLW63395.1"/>
    </source>
</evidence>
<comment type="caution">
    <text evidence="1">The sequence shown here is derived from an EMBL/GenBank/DDBJ whole genome shotgun (WGS) entry which is preliminary data.</text>
</comment>
<dbReference type="RefSeq" id="WP_067911057.1">
    <property type="nucleotide sequence ID" value="NZ_BSRZ01000002.1"/>
</dbReference>
<keyword evidence="2" id="KW-1185">Reference proteome</keyword>
<gene>
    <name evidence="1" type="ORF">Arub01_16390</name>
</gene>
<dbReference type="EMBL" id="BSRZ01000002">
    <property type="protein sequence ID" value="GLW63395.1"/>
    <property type="molecule type" value="Genomic_DNA"/>
</dbReference>